<keyword evidence="5 6" id="KW-0472">Membrane</keyword>
<dbReference type="InterPro" id="IPR032816">
    <property type="entry name" value="VTT_dom"/>
</dbReference>
<dbReference type="InterPro" id="IPR015414">
    <property type="entry name" value="TMEM64"/>
</dbReference>
<evidence type="ECO:0000256" key="6">
    <source>
        <dbReference type="RuleBase" id="RU366058"/>
    </source>
</evidence>
<sequence length="229" mass="26238">MKNYNYKFKYVLIICIVIIVLYLFFCNRAILTYIGMGHFRKHISMRYLKNYILSYGNFAAVAFIIIYSLKPVALVIPTSLLSILAGNIFGPMYAFALSMIGCFFSASLAFFLAHMLGKPFVDKILRGKVFKLDNRIEEHGFLIMFLMRLSFVFPYDPLSYAAGLTKMRYTDFILGTMLGIIPEMLAYSFMGKHLNRPFSVKMLVPIAAMAGVAVTASYIYRRYKKIKTN</sequence>
<evidence type="ECO:0000259" key="7">
    <source>
        <dbReference type="Pfam" id="PF09335"/>
    </source>
</evidence>
<evidence type="ECO:0000256" key="2">
    <source>
        <dbReference type="ARBA" id="ARBA00022475"/>
    </source>
</evidence>
<dbReference type="PATRIC" id="fig|86416.3.peg.1258"/>
<evidence type="ECO:0000256" key="5">
    <source>
        <dbReference type="ARBA" id="ARBA00023136"/>
    </source>
</evidence>
<feature type="transmembrane region" description="Helical" evidence="6">
    <location>
        <begin position="96"/>
        <end position="116"/>
    </location>
</feature>
<dbReference type="KEGG" id="cpas:Clopa_1258"/>
<protein>
    <recommendedName>
        <fullName evidence="6">TVP38/TMEM64 family membrane protein</fullName>
    </recommendedName>
</protein>
<dbReference type="HOGENOM" id="CLU_038944_8_2_9"/>
<dbReference type="EMBL" id="CP003261">
    <property type="protein sequence ID" value="AGK96247.1"/>
    <property type="molecule type" value="Genomic_DNA"/>
</dbReference>
<dbReference type="Proteomes" id="UP000013523">
    <property type="component" value="Chromosome"/>
</dbReference>
<dbReference type="PANTHER" id="PTHR12677">
    <property type="entry name" value="GOLGI APPARATUS MEMBRANE PROTEIN TVP38-RELATED"/>
    <property type="match status" value="1"/>
</dbReference>
<feature type="transmembrane region" description="Helical" evidence="6">
    <location>
        <begin position="202"/>
        <end position="220"/>
    </location>
</feature>
<evidence type="ECO:0000313" key="8">
    <source>
        <dbReference type="EMBL" id="AGK96247.1"/>
    </source>
</evidence>
<comment type="subcellular location">
    <subcellularLocation>
        <location evidence="1 6">Cell membrane</location>
        <topology evidence="1 6">Multi-pass membrane protein</topology>
    </subcellularLocation>
</comment>
<dbReference type="RefSeq" id="WP_015614570.1">
    <property type="nucleotide sequence ID" value="NC_021182.1"/>
</dbReference>
<accession>R4JZJ0</accession>
<keyword evidence="4 6" id="KW-1133">Transmembrane helix</keyword>
<evidence type="ECO:0000256" key="4">
    <source>
        <dbReference type="ARBA" id="ARBA00022989"/>
    </source>
</evidence>
<dbReference type="AlphaFoldDB" id="R4JZJ0"/>
<organism evidence="8 9">
    <name type="scientific">Clostridium pasteurianum BC1</name>
    <dbReference type="NCBI Taxonomy" id="86416"/>
    <lineage>
        <taxon>Bacteria</taxon>
        <taxon>Bacillati</taxon>
        <taxon>Bacillota</taxon>
        <taxon>Clostridia</taxon>
        <taxon>Eubacteriales</taxon>
        <taxon>Clostridiaceae</taxon>
        <taxon>Clostridium</taxon>
    </lineage>
</organism>
<dbReference type="eggNOG" id="COG0398">
    <property type="taxonomic scope" value="Bacteria"/>
</dbReference>
<feature type="transmembrane region" description="Helical" evidence="6">
    <location>
        <begin position="172"/>
        <end position="190"/>
    </location>
</feature>
<proteinExistence type="inferred from homology"/>
<name>R4JZJ0_CLOPA</name>
<feature type="domain" description="VTT" evidence="7">
    <location>
        <begin position="76"/>
        <end position="192"/>
    </location>
</feature>
<evidence type="ECO:0000256" key="3">
    <source>
        <dbReference type="ARBA" id="ARBA00022692"/>
    </source>
</evidence>
<dbReference type="Pfam" id="PF09335">
    <property type="entry name" value="VTT_dom"/>
    <property type="match status" value="1"/>
</dbReference>
<feature type="transmembrane region" description="Helical" evidence="6">
    <location>
        <begin position="6"/>
        <end position="26"/>
    </location>
</feature>
<dbReference type="STRING" id="86416.Clopa_1258"/>
<comment type="similarity">
    <text evidence="6">Belongs to the TVP38/TMEM64 family.</text>
</comment>
<keyword evidence="9" id="KW-1185">Reference proteome</keyword>
<dbReference type="PANTHER" id="PTHR12677:SF49">
    <property type="entry name" value="TVP38_TMEM64 FAMILY MEMBRANE PROTEIN"/>
    <property type="match status" value="1"/>
</dbReference>
<dbReference type="OrthoDB" id="9812980at2"/>
<reference evidence="8 9" key="1">
    <citation type="submission" date="2012-01" db="EMBL/GenBank/DDBJ databases">
        <title>Complete sequence of chromosome of Clostridium pasteurianum BC1.</title>
        <authorList>
            <consortium name="US DOE Joint Genome Institute"/>
            <person name="Lucas S."/>
            <person name="Han J."/>
            <person name="Lapidus A."/>
            <person name="Cheng J.-F."/>
            <person name="Goodwin L."/>
            <person name="Pitluck S."/>
            <person name="Peters L."/>
            <person name="Mikhailova N."/>
            <person name="Teshima H."/>
            <person name="Detter J.C."/>
            <person name="Han C."/>
            <person name="Tapia R."/>
            <person name="Land M."/>
            <person name="Hauser L."/>
            <person name="Kyrpides N."/>
            <person name="Ivanova N."/>
            <person name="Pagani I."/>
            <person name="Dunn J."/>
            <person name="Taghavi S."/>
            <person name="Francis A."/>
            <person name="van der Lelie D."/>
            <person name="Woyke T."/>
        </authorList>
    </citation>
    <scope>NUCLEOTIDE SEQUENCE [LARGE SCALE GENOMIC DNA]</scope>
    <source>
        <strain evidence="8 9">BC1</strain>
    </source>
</reference>
<feature type="transmembrane region" description="Helical" evidence="6">
    <location>
        <begin position="47"/>
        <end position="66"/>
    </location>
</feature>
<evidence type="ECO:0000256" key="1">
    <source>
        <dbReference type="ARBA" id="ARBA00004651"/>
    </source>
</evidence>
<gene>
    <name evidence="8" type="ORF">Clopa_1258</name>
</gene>
<dbReference type="GO" id="GO:0005886">
    <property type="term" value="C:plasma membrane"/>
    <property type="evidence" value="ECO:0007669"/>
    <property type="project" value="UniProtKB-SubCell"/>
</dbReference>
<keyword evidence="3 6" id="KW-0812">Transmembrane</keyword>
<evidence type="ECO:0000313" key="9">
    <source>
        <dbReference type="Proteomes" id="UP000013523"/>
    </source>
</evidence>
<keyword evidence="2 6" id="KW-1003">Cell membrane</keyword>